<dbReference type="OrthoDB" id="3210767at2"/>
<organism evidence="2 3">
    <name type="scientific">Bifidobacterium aemilianum</name>
    <dbReference type="NCBI Taxonomy" id="2493120"/>
    <lineage>
        <taxon>Bacteria</taxon>
        <taxon>Bacillati</taxon>
        <taxon>Actinomycetota</taxon>
        <taxon>Actinomycetes</taxon>
        <taxon>Bifidobacteriales</taxon>
        <taxon>Bifidobacteriaceae</taxon>
        <taxon>Bifidobacterium</taxon>
    </lineage>
</organism>
<dbReference type="Pfam" id="PF03883">
    <property type="entry name" value="H2O2_YaaD"/>
    <property type="match status" value="1"/>
</dbReference>
<evidence type="ECO:0000313" key="2">
    <source>
        <dbReference type="EMBL" id="RBP98071.1"/>
    </source>
</evidence>
<dbReference type="AlphaFoldDB" id="A0A366KBP8"/>
<evidence type="ECO:0000256" key="1">
    <source>
        <dbReference type="HAMAP-Rule" id="MF_00652"/>
    </source>
</evidence>
<evidence type="ECO:0000313" key="3">
    <source>
        <dbReference type="Proteomes" id="UP000252530"/>
    </source>
</evidence>
<dbReference type="Proteomes" id="UP000252530">
    <property type="component" value="Unassembled WGS sequence"/>
</dbReference>
<name>A0A366KBP8_9BIFI</name>
<dbReference type="NCBIfam" id="NF002542">
    <property type="entry name" value="PRK02101.1-3"/>
    <property type="match status" value="1"/>
</dbReference>
<dbReference type="GO" id="GO:0005829">
    <property type="term" value="C:cytosol"/>
    <property type="evidence" value="ECO:0007669"/>
    <property type="project" value="TreeGrafter"/>
</dbReference>
<dbReference type="RefSeq" id="WP_113859754.1">
    <property type="nucleotide sequence ID" value="NZ_PDCG01000002.1"/>
</dbReference>
<dbReference type="InterPro" id="IPR005583">
    <property type="entry name" value="YaaA"/>
</dbReference>
<dbReference type="HAMAP" id="MF_00652">
    <property type="entry name" value="UPF0246"/>
    <property type="match status" value="1"/>
</dbReference>
<reference evidence="2 3" key="1">
    <citation type="submission" date="2017-10" db="EMBL/GenBank/DDBJ databases">
        <title>Bifidobacterium xylocopum sp. nov. and Bifidobacterium aemilianum sp. nov., from the carpenter bee (Xylocopa violacea) digestive tract.</title>
        <authorList>
            <person name="Alberoni D."/>
            <person name="Baffoni L."/>
            <person name="Di Gioia D."/>
            <person name="Gaggia F."/>
            <person name="Biavati B."/>
        </authorList>
    </citation>
    <scope>NUCLEOTIDE SEQUENCE [LARGE SCALE GENOMIC DNA]</scope>
    <source>
        <strain evidence="2 3">XV10</strain>
    </source>
</reference>
<dbReference type="PANTHER" id="PTHR30283">
    <property type="entry name" value="PEROXIDE STRESS RESPONSE PROTEIN YAAA"/>
    <property type="match status" value="1"/>
</dbReference>
<dbReference type="PANTHER" id="PTHR30283:SF4">
    <property type="entry name" value="PEROXIDE STRESS RESISTANCE PROTEIN YAAA"/>
    <property type="match status" value="1"/>
</dbReference>
<comment type="similarity">
    <text evidence="1">Belongs to the UPF0246 family.</text>
</comment>
<dbReference type="EMBL" id="PDCG01000002">
    <property type="protein sequence ID" value="RBP98071.1"/>
    <property type="molecule type" value="Genomic_DNA"/>
</dbReference>
<protein>
    <recommendedName>
        <fullName evidence="1">UPF0246 protein CRD60_02555</fullName>
    </recommendedName>
</protein>
<accession>A0A366KBP8</accession>
<dbReference type="GO" id="GO:0033194">
    <property type="term" value="P:response to hydroperoxide"/>
    <property type="evidence" value="ECO:0007669"/>
    <property type="project" value="TreeGrafter"/>
</dbReference>
<gene>
    <name evidence="2" type="ORF">CRD60_02555</name>
</gene>
<comment type="caution">
    <text evidence="2">The sequence shown here is derived from an EMBL/GenBank/DDBJ whole genome shotgun (WGS) entry which is preliminary data.</text>
</comment>
<sequence>MITLLSPAKTMDYESAPLPGPHTQPEFTEAAQELAVECRKLSVEELMGLMSISRKLAELTGERFRKWGADATLDTHRPAIQAFKGEAYEGLHVEDFSYGDLEFAQGHLRILSGLYGMLRPLDLIEPYRLDMGIRLRHGDVGNLYLFWRDRLTGKLKEELAASQHPLVINLASNEYFKVLQFQLLEARVIQPIFLEGKDDQFKQVSFHSKRARGLMSRFIIKNRLESGQDLKAFDMAGYRFDASRSTDSQWSFIRFL</sequence>
<proteinExistence type="inferred from homology"/>
<keyword evidence="3" id="KW-1185">Reference proteome</keyword>